<dbReference type="RefSeq" id="WP_069683422.1">
    <property type="nucleotide sequence ID" value="NZ_LSOG01000024.1"/>
</dbReference>
<dbReference type="CDD" id="cd03801">
    <property type="entry name" value="GT4_PimA-like"/>
    <property type="match status" value="1"/>
</dbReference>
<dbReference type="SUPFAM" id="SSF53756">
    <property type="entry name" value="UDP-Glycosyltransferase/glycogen phosphorylase"/>
    <property type="match status" value="1"/>
</dbReference>
<evidence type="ECO:0000256" key="1">
    <source>
        <dbReference type="ARBA" id="ARBA00022679"/>
    </source>
</evidence>
<reference evidence="3 4" key="1">
    <citation type="submission" date="2016-02" db="EMBL/GenBank/DDBJ databases">
        <title>Secondary metabolites in Legionella.</title>
        <authorList>
            <person name="Tobias N.J."/>
            <person name="Bode H.B."/>
        </authorList>
    </citation>
    <scope>NUCLEOTIDE SEQUENCE [LARGE SCALE GENOMIC DNA]</scope>
    <source>
        <strain evidence="3 4">DSM 19216</strain>
    </source>
</reference>
<dbReference type="AlphaFoldDB" id="A0A1E5JVQ6"/>
<feature type="domain" description="Glycosyl transferase family 1" evidence="2">
    <location>
        <begin position="174"/>
        <end position="329"/>
    </location>
</feature>
<keyword evidence="1 3" id="KW-0808">Transferase</keyword>
<dbReference type="STRING" id="45071.Lpar_2187"/>
<dbReference type="Pfam" id="PF00534">
    <property type="entry name" value="Glycos_transf_1"/>
    <property type="match status" value="1"/>
</dbReference>
<dbReference type="InterPro" id="IPR001296">
    <property type="entry name" value="Glyco_trans_1"/>
</dbReference>
<dbReference type="GO" id="GO:0009103">
    <property type="term" value="P:lipopolysaccharide biosynthetic process"/>
    <property type="evidence" value="ECO:0007669"/>
    <property type="project" value="TreeGrafter"/>
</dbReference>
<name>A0A1E5JVQ6_9GAMM</name>
<dbReference type="PANTHER" id="PTHR46401:SF2">
    <property type="entry name" value="GLYCOSYLTRANSFERASE WBBK-RELATED"/>
    <property type="match status" value="1"/>
</dbReference>
<organism evidence="3 4">
    <name type="scientific">Legionella parisiensis</name>
    <dbReference type="NCBI Taxonomy" id="45071"/>
    <lineage>
        <taxon>Bacteria</taxon>
        <taxon>Pseudomonadati</taxon>
        <taxon>Pseudomonadota</taxon>
        <taxon>Gammaproteobacteria</taxon>
        <taxon>Legionellales</taxon>
        <taxon>Legionellaceae</taxon>
        <taxon>Legionella</taxon>
    </lineage>
</organism>
<dbReference type="GO" id="GO:0016757">
    <property type="term" value="F:glycosyltransferase activity"/>
    <property type="evidence" value="ECO:0007669"/>
    <property type="project" value="InterPro"/>
</dbReference>
<evidence type="ECO:0000259" key="2">
    <source>
        <dbReference type="Pfam" id="PF00534"/>
    </source>
</evidence>
<sequence length="385" mass="43687">MRVGLILYGSINTTTGGYIYDYKLVEYLRAQGVVVKIFSQENKNFWGLIKNNFSKKLINEIIEFSPDVLLQDEMNFNSLFILNKKLKEIGNFPIISIVHLLQADALQNSLVKWFTKKIEGIYLKSVNGFIFNSISTEKSISKIIGTNNNSLIAYPGKDRLQLNRIKDGFGFKYQDKKLMIIFIGNLLYNKGLHLLLQALSQIDSHSWQLSIVGSLHFDAKYTRKIFKMITYLKLEKNIKIHGALDTKHLTKELLSHHVLVVPSYFESYGIVYTEAMGAGIPVIACNTGGVPEIVNDAINGFLITPGDSTMLKEYISKLIKNRGLLKKMSLSSLAAYQNFPSWDETMAKIHAFLNQHNQVDTIKKNNGSIRIDNEPPYPCLARRLP</sequence>
<gene>
    <name evidence="3" type="primary">mshA</name>
    <name evidence="3" type="ORF">lpari_00798</name>
</gene>
<evidence type="ECO:0000313" key="3">
    <source>
        <dbReference type="EMBL" id="OEH48148.1"/>
    </source>
</evidence>
<comment type="caution">
    <text evidence="3">The sequence shown here is derived from an EMBL/GenBank/DDBJ whole genome shotgun (WGS) entry which is preliminary data.</text>
</comment>
<protein>
    <submittedName>
        <fullName evidence="3">D-inositol 3-phosphate glycosyltransferase</fullName>
    </submittedName>
</protein>
<dbReference type="OrthoDB" id="9802525at2"/>
<dbReference type="Gene3D" id="3.40.50.2000">
    <property type="entry name" value="Glycogen Phosphorylase B"/>
    <property type="match status" value="2"/>
</dbReference>
<proteinExistence type="predicted"/>
<evidence type="ECO:0000313" key="4">
    <source>
        <dbReference type="Proteomes" id="UP000095229"/>
    </source>
</evidence>
<keyword evidence="4" id="KW-1185">Reference proteome</keyword>
<accession>A0A1E5JVQ6</accession>
<dbReference type="PANTHER" id="PTHR46401">
    <property type="entry name" value="GLYCOSYLTRANSFERASE WBBK-RELATED"/>
    <property type="match status" value="1"/>
</dbReference>
<dbReference type="Proteomes" id="UP000095229">
    <property type="component" value="Unassembled WGS sequence"/>
</dbReference>
<dbReference type="EMBL" id="LSOG01000024">
    <property type="protein sequence ID" value="OEH48148.1"/>
    <property type="molecule type" value="Genomic_DNA"/>
</dbReference>
<dbReference type="PATRIC" id="fig|45071.7.peg.856"/>